<name>A0A1I7X7B9_HETBA</name>
<reference evidence="2" key="1">
    <citation type="submission" date="2016-11" db="UniProtKB">
        <authorList>
            <consortium name="WormBaseParasite"/>
        </authorList>
    </citation>
    <scope>IDENTIFICATION</scope>
</reference>
<dbReference type="AlphaFoldDB" id="A0A1I7X7B9"/>
<sequence length="72" mass="8361">MSTGGVETSASFFQPYKHLICKSDYFVEPVYANLMLQQWQLEQHEDRRVGITRLEQLIRLGLIGNKTEKTSE</sequence>
<organism evidence="1 2">
    <name type="scientific">Heterorhabditis bacteriophora</name>
    <name type="common">Entomopathogenic nematode worm</name>
    <dbReference type="NCBI Taxonomy" id="37862"/>
    <lineage>
        <taxon>Eukaryota</taxon>
        <taxon>Metazoa</taxon>
        <taxon>Ecdysozoa</taxon>
        <taxon>Nematoda</taxon>
        <taxon>Chromadorea</taxon>
        <taxon>Rhabditida</taxon>
        <taxon>Rhabditina</taxon>
        <taxon>Rhabditomorpha</taxon>
        <taxon>Strongyloidea</taxon>
        <taxon>Heterorhabditidae</taxon>
        <taxon>Heterorhabditis</taxon>
    </lineage>
</organism>
<dbReference type="WBParaSite" id="Hba_13321">
    <property type="protein sequence ID" value="Hba_13321"/>
    <property type="gene ID" value="Hba_13321"/>
</dbReference>
<evidence type="ECO:0000313" key="2">
    <source>
        <dbReference type="WBParaSite" id="Hba_13321"/>
    </source>
</evidence>
<evidence type="ECO:0000313" key="1">
    <source>
        <dbReference type="Proteomes" id="UP000095283"/>
    </source>
</evidence>
<accession>A0A1I7X7B9</accession>
<keyword evidence="1" id="KW-1185">Reference proteome</keyword>
<dbReference type="Proteomes" id="UP000095283">
    <property type="component" value="Unplaced"/>
</dbReference>
<proteinExistence type="predicted"/>
<protein>
    <submittedName>
        <fullName evidence="2">Transcriptional regulator</fullName>
    </submittedName>
</protein>